<dbReference type="AlphaFoldDB" id="A0A3N4HXQ5"/>
<proteinExistence type="predicted"/>
<protein>
    <submittedName>
        <fullName evidence="1">Uncharacterized protein</fullName>
    </submittedName>
</protein>
<reference evidence="1 2" key="1">
    <citation type="journal article" date="2018" name="Nat. Ecol. Evol.">
        <title>Pezizomycetes genomes reveal the molecular basis of ectomycorrhizal truffle lifestyle.</title>
        <authorList>
            <person name="Murat C."/>
            <person name="Payen T."/>
            <person name="Noel B."/>
            <person name="Kuo A."/>
            <person name="Morin E."/>
            <person name="Chen J."/>
            <person name="Kohler A."/>
            <person name="Krizsan K."/>
            <person name="Balestrini R."/>
            <person name="Da Silva C."/>
            <person name="Montanini B."/>
            <person name="Hainaut M."/>
            <person name="Levati E."/>
            <person name="Barry K.W."/>
            <person name="Belfiori B."/>
            <person name="Cichocki N."/>
            <person name="Clum A."/>
            <person name="Dockter R.B."/>
            <person name="Fauchery L."/>
            <person name="Guy J."/>
            <person name="Iotti M."/>
            <person name="Le Tacon F."/>
            <person name="Lindquist E.A."/>
            <person name="Lipzen A."/>
            <person name="Malagnac F."/>
            <person name="Mello A."/>
            <person name="Molinier V."/>
            <person name="Miyauchi S."/>
            <person name="Poulain J."/>
            <person name="Riccioni C."/>
            <person name="Rubini A."/>
            <person name="Sitrit Y."/>
            <person name="Splivallo R."/>
            <person name="Traeger S."/>
            <person name="Wang M."/>
            <person name="Zifcakova L."/>
            <person name="Wipf D."/>
            <person name="Zambonelli A."/>
            <person name="Paolocci F."/>
            <person name="Nowrousian M."/>
            <person name="Ottonello S."/>
            <person name="Baldrian P."/>
            <person name="Spatafora J.W."/>
            <person name="Henrissat B."/>
            <person name="Nagy L.G."/>
            <person name="Aury J.M."/>
            <person name="Wincker P."/>
            <person name="Grigoriev I.V."/>
            <person name="Bonfante P."/>
            <person name="Martin F.M."/>
        </authorList>
    </citation>
    <scope>NUCLEOTIDE SEQUENCE [LARGE SCALE GENOMIC DNA]</scope>
    <source>
        <strain evidence="1 2">RN42</strain>
    </source>
</reference>
<accession>A0A3N4HXQ5</accession>
<sequence>MPNPFLDLTSIPLHSTYLSSPSSPASSCSTLYAPETHPFIFSRDPTQNIHRTRGYVCSCCYSFLPIIKGYTTVVTACQRLIEVPRPEKADEVTGGEDADALLTRVHELLVERKLLWCVEEEKRAVEVRMEGVVWRVVLLVGDLNIVTSN</sequence>
<organism evidence="1 2">
    <name type="scientific">Ascobolus immersus RN42</name>
    <dbReference type="NCBI Taxonomy" id="1160509"/>
    <lineage>
        <taxon>Eukaryota</taxon>
        <taxon>Fungi</taxon>
        <taxon>Dikarya</taxon>
        <taxon>Ascomycota</taxon>
        <taxon>Pezizomycotina</taxon>
        <taxon>Pezizomycetes</taxon>
        <taxon>Pezizales</taxon>
        <taxon>Ascobolaceae</taxon>
        <taxon>Ascobolus</taxon>
    </lineage>
</organism>
<evidence type="ECO:0000313" key="1">
    <source>
        <dbReference type="EMBL" id="RPA77947.1"/>
    </source>
</evidence>
<name>A0A3N4HXQ5_ASCIM</name>
<keyword evidence="2" id="KW-1185">Reference proteome</keyword>
<evidence type="ECO:0000313" key="2">
    <source>
        <dbReference type="Proteomes" id="UP000275078"/>
    </source>
</evidence>
<gene>
    <name evidence="1" type="ORF">BJ508DRAFT_162195</name>
</gene>
<dbReference type="Proteomes" id="UP000275078">
    <property type="component" value="Unassembled WGS sequence"/>
</dbReference>
<dbReference type="EMBL" id="ML119718">
    <property type="protein sequence ID" value="RPA77947.1"/>
    <property type="molecule type" value="Genomic_DNA"/>
</dbReference>